<evidence type="ECO:0000313" key="3">
    <source>
        <dbReference type="EMBL" id="QPC81181.1"/>
    </source>
</evidence>
<reference evidence="3 4" key="1">
    <citation type="submission" date="2020-02" db="EMBL/GenBank/DDBJ databases">
        <authorList>
            <person name="Zheng R.K."/>
            <person name="Sun C.M."/>
        </authorList>
    </citation>
    <scope>NUCLEOTIDE SEQUENCE [LARGE SCALE GENOMIC DNA]</scope>
    <source>
        <strain evidence="4">rifampicinis</strain>
    </source>
</reference>
<keyword evidence="4" id="KW-1185">Reference proteome</keyword>
<dbReference type="SMART" id="SM00331">
    <property type="entry name" value="PP2C_SIG"/>
    <property type="match status" value="1"/>
</dbReference>
<organism evidence="3 4">
    <name type="scientific">Phototrophicus methaneseepsis</name>
    <dbReference type="NCBI Taxonomy" id="2710758"/>
    <lineage>
        <taxon>Bacteria</taxon>
        <taxon>Bacillati</taxon>
        <taxon>Chloroflexota</taxon>
        <taxon>Candidatus Thermofontia</taxon>
        <taxon>Phototrophicales</taxon>
        <taxon>Phototrophicaceae</taxon>
        <taxon>Phototrophicus</taxon>
    </lineage>
</organism>
<evidence type="ECO:0000259" key="2">
    <source>
        <dbReference type="PROSITE" id="PS51746"/>
    </source>
</evidence>
<sequence>MSFFRRLFGAKSNANTEEQNDRDASLEASTATAVEPQTTQVTEQVIEEENPDKVDEVTTEPLSETPLAQAVDEATTIESSENGETTKPVQPDAEMAFTPAAKLAPEETLPHPAEGVTRPLEGDPFDIYQPATGHLTFAHSSDQGMVRNNNQDATYRFFASNHSVDNVPDFGLFIVADGMGGHNHGELASATTVQFIATAVIKSLYLPLLNKSNEDDEEPFTISDILNHAVKEANKQVIRTVPDGGTTLTAVLVLGDVAHFAHVGDSRAYMIRDEKIEQLTRDHSLAQRLIELNQLSADERGDYQHRNVLYRAIGHSEDLEVDTLIRRLPGSAYILLCSDGLWGEVTEEDMVKTITEAKSLQEACDNLVAMANRQGGHDNITALLLKTPIK</sequence>
<protein>
    <submittedName>
        <fullName evidence="3">Protein phosphatase 2C domain-containing protein</fullName>
    </submittedName>
</protein>
<dbReference type="InterPro" id="IPR001932">
    <property type="entry name" value="PPM-type_phosphatase-like_dom"/>
</dbReference>
<dbReference type="SUPFAM" id="SSF81606">
    <property type="entry name" value="PP2C-like"/>
    <property type="match status" value="1"/>
</dbReference>
<dbReference type="PANTHER" id="PTHR13832">
    <property type="entry name" value="PROTEIN PHOSPHATASE 2C"/>
    <property type="match status" value="1"/>
</dbReference>
<dbReference type="SMART" id="SM00332">
    <property type="entry name" value="PP2Cc"/>
    <property type="match status" value="1"/>
</dbReference>
<evidence type="ECO:0000256" key="1">
    <source>
        <dbReference type="SAM" id="MobiDB-lite"/>
    </source>
</evidence>
<dbReference type="AlphaFoldDB" id="A0A7S8ID50"/>
<dbReference type="EMBL" id="CP062983">
    <property type="protein sequence ID" value="QPC81181.1"/>
    <property type="molecule type" value="Genomic_DNA"/>
</dbReference>
<dbReference type="Pfam" id="PF13672">
    <property type="entry name" value="PP2C_2"/>
    <property type="match status" value="1"/>
</dbReference>
<feature type="region of interest" description="Disordered" evidence="1">
    <location>
        <begin position="1"/>
        <end position="62"/>
    </location>
</feature>
<dbReference type="CDD" id="cd00143">
    <property type="entry name" value="PP2Cc"/>
    <property type="match status" value="1"/>
</dbReference>
<dbReference type="InterPro" id="IPR015655">
    <property type="entry name" value="PP2C"/>
</dbReference>
<dbReference type="InterPro" id="IPR036457">
    <property type="entry name" value="PPM-type-like_dom_sf"/>
</dbReference>
<name>A0A7S8ID50_9CHLR</name>
<dbReference type="PANTHER" id="PTHR13832:SF827">
    <property type="entry name" value="PROTEIN PHOSPHATASE 1L"/>
    <property type="match status" value="1"/>
</dbReference>
<dbReference type="KEGG" id="pmet:G4Y79_15880"/>
<gene>
    <name evidence="3" type="ORF">G4Y79_15880</name>
</gene>
<dbReference type="Proteomes" id="UP000594468">
    <property type="component" value="Chromosome"/>
</dbReference>
<evidence type="ECO:0000313" key="4">
    <source>
        <dbReference type="Proteomes" id="UP000594468"/>
    </source>
</evidence>
<feature type="domain" description="PPM-type phosphatase" evidence="2">
    <location>
        <begin position="136"/>
        <end position="387"/>
    </location>
</feature>
<dbReference type="PROSITE" id="PS51746">
    <property type="entry name" value="PPM_2"/>
    <property type="match status" value="1"/>
</dbReference>
<dbReference type="Gene3D" id="3.60.40.10">
    <property type="entry name" value="PPM-type phosphatase domain"/>
    <property type="match status" value="1"/>
</dbReference>
<feature type="compositionally biased region" description="Low complexity" evidence="1">
    <location>
        <begin position="30"/>
        <end position="44"/>
    </location>
</feature>
<proteinExistence type="predicted"/>
<dbReference type="GO" id="GO:0004722">
    <property type="term" value="F:protein serine/threonine phosphatase activity"/>
    <property type="evidence" value="ECO:0007669"/>
    <property type="project" value="InterPro"/>
</dbReference>
<dbReference type="RefSeq" id="WP_195169254.1">
    <property type="nucleotide sequence ID" value="NZ_CP062983.1"/>
</dbReference>
<accession>A0A7S8ID50</accession>